<dbReference type="Proteomes" id="UP000887540">
    <property type="component" value="Unplaced"/>
</dbReference>
<dbReference type="GO" id="GO:0061630">
    <property type="term" value="F:ubiquitin protein ligase activity"/>
    <property type="evidence" value="ECO:0007669"/>
    <property type="project" value="UniProtKB-EC"/>
</dbReference>
<comment type="catalytic activity">
    <reaction evidence="1">
        <text>S-ubiquitinyl-[E2 ubiquitin-conjugating enzyme]-L-cysteine + [acceptor protein]-L-lysine = [E2 ubiquitin-conjugating enzyme]-L-cysteine + N(6)-ubiquitinyl-[acceptor protein]-L-lysine.</text>
        <dbReference type="EC" id="2.3.2.27"/>
    </reaction>
</comment>
<dbReference type="GO" id="GO:0005634">
    <property type="term" value="C:nucleus"/>
    <property type="evidence" value="ECO:0007669"/>
    <property type="project" value="UniProtKB-SubCell"/>
</dbReference>
<keyword evidence="1" id="KW-0233">DNA recombination</keyword>
<evidence type="ECO:0000256" key="2">
    <source>
        <dbReference type="SAM" id="MobiDB-lite"/>
    </source>
</evidence>
<dbReference type="InterPro" id="IPR011513">
    <property type="entry name" value="Nse1"/>
</dbReference>
<comment type="similarity">
    <text evidence="1">Belongs to the NSE1 family.</text>
</comment>
<protein>
    <recommendedName>
        <fullName evidence="1">Non-structural maintenance of chromosomes element 1 homolog</fullName>
        <ecNumber evidence="1">2.3.2.27</ecNumber>
    </recommendedName>
</protein>
<dbReference type="GO" id="GO:0000724">
    <property type="term" value="P:double-strand break repair via homologous recombination"/>
    <property type="evidence" value="ECO:0007669"/>
    <property type="project" value="TreeGrafter"/>
</dbReference>
<proteinExistence type="inferred from homology"/>
<dbReference type="InterPro" id="IPR036388">
    <property type="entry name" value="WH-like_DNA-bd_sf"/>
</dbReference>
<dbReference type="EC" id="2.3.2.27" evidence="1"/>
<dbReference type="Pfam" id="PF07574">
    <property type="entry name" value="SMC_Nse1"/>
    <property type="match status" value="1"/>
</dbReference>
<dbReference type="Gene3D" id="3.90.1150.220">
    <property type="match status" value="1"/>
</dbReference>
<keyword evidence="1" id="KW-0227">DNA damage</keyword>
<keyword evidence="1" id="KW-0234">DNA repair</keyword>
<dbReference type="Gene3D" id="1.10.10.10">
    <property type="entry name" value="Winged helix-like DNA-binding domain superfamily/Winged helix DNA-binding domain"/>
    <property type="match status" value="1"/>
</dbReference>
<dbReference type="AlphaFoldDB" id="A0A914E3A4"/>
<evidence type="ECO:0000313" key="3">
    <source>
        <dbReference type="Proteomes" id="UP000887540"/>
    </source>
</evidence>
<name>A0A914E3A4_9BILA</name>
<keyword evidence="1" id="KW-0833">Ubl conjugation pathway</keyword>
<dbReference type="GO" id="GO:0030915">
    <property type="term" value="C:Smc5-Smc6 complex"/>
    <property type="evidence" value="ECO:0007669"/>
    <property type="project" value="UniProtKB-UniRule"/>
</dbReference>
<dbReference type="PANTHER" id="PTHR20973">
    <property type="entry name" value="NON-SMC ELEMENT 1-RELATED"/>
    <property type="match status" value="1"/>
</dbReference>
<comment type="subunit">
    <text evidence="1">Component of the Smc5-Smc6 complex.</text>
</comment>
<organism evidence="3 4">
    <name type="scientific">Acrobeloides nanus</name>
    <dbReference type="NCBI Taxonomy" id="290746"/>
    <lineage>
        <taxon>Eukaryota</taxon>
        <taxon>Metazoa</taxon>
        <taxon>Ecdysozoa</taxon>
        <taxon>Nematoda</taxon>
        <taxon>Chromadorea</taxon>
        <taxon>Rhabditida</taxon>
        <taxon>Tylenchina</taxon>
        <taxon>Cephalobomorpha</taxon>
        <taxon>Cephaloboidea</taxon>
        <taxon>Cephalobidae</taxon>
        <taxon>Acrobeloides</taxon>
    </lineage>
</organism>
<sequence>MLEKIFDIAGGNYGDEHRLFAQMIMAKGVVKVDKVGSMFRKACNLIGHTKIKERLPKERSKDLAKSLVEVMNGKLESMGLRLVFQYDEFHDDLEHLVLISEIDHSESLKITGSFTSEQIELFHNWLTMMFAVDNDCYGEILVEDALNSCTTLANTGRIHGASMHNAQMLIDELRKQKWIIVARDSYIRLHARALTELELVLRSDEFDLPSCALCKRIVAARRFAHLCQCENFIHKTCISRFLQRSNSFQCPGRTVEGEECTVKFTPETLRRFHISVVNADIANEEEAENSAEAIEEPENESLAENENNTPVRMNSTLNPFSQDLFDDVEMAEDD</sequence>
<feature type="region of interest" description="Disordered" evidence="2">
    <location>
        <begin position="285"/>
        <end position="334"/>
    </location>
</feature>
<evidence type="ECO:0000313" key="4">
    <source>
        <dbReference type="WBParaSite" id="ACRNAN_scaffold542.g17831.t1"/>
    </source>
</evidence>
<accession>A0A914E3A4</accession>
<reference evidence="4" key="1">
    <citation type="submission" date="2022-11" db="UniProtKB">
        <authorList>
            <consortium name="WormBaseParasite"/>
        </authorList>
    </citation>
    <scope>IDENTIFICATION</scope>
</reference>
<keyword evidence="1" id="KW-0539">Nucleus</keyword>
<keyword evidence="3" id="KW-1185">Reference proteome</keyword>
<keyword evidence="1" id="KW-0808">Transferase</keyword>
<comment type="subcellular location">
    <subcellularLocation>
        <location evidence="1">Nucleus</location>
    </subcellularLocation>
</comment>
<feature type="compositionally biased region" description="Polar residues" evidence="2">
    <location>
        <begin position="309"/>
        <end position="321"/>
    </location>
</feature>
<feature type="compositionally biased region" description="Acidic residues" evidence="2">
    <location>
        <begin position="285"/>
        <end position="303"/>
    </location>
</feature>
<keyword evidence="1" id="KW-0862">Zinc</keyword>
<dbReference type="GO" id="GO:0008270">
    <property type="term" value="F:zinc ion binding"/>
    <property type="evidence" value="ECO:0007669"/>
    <property type="project" value="UniProtKB-KW"/>
</dbReference>
<evidence type="ECO:0000256" key="1">
    <source>
        <dbReference type="RuleBase" id="RU368018"/>
    </source>
</evidence>
<feature type="compositionally biased region" description="Acidic residues" evidence="2">
    <location>
        <begin position="324"/>
        <end position="334"/>
    </location>
</feature>
<dbReference type="SUPFAM" id="SSF57850">
    <property type="entry name" value="RING/U-box"/>
    <property type="match status" value="1"/>
</dbReference>
<keyword evidence="1" id="KW-0863">Zinc-finger</keyword>
<dbReference type="PANTHER" id="PTHR20973:SF0">
    <property type="entry name" value="NON-STRUCTURAL MAINTENANCE OF CHROMOSOMES ELEMENT 1 HOMOLOG"/>
    <property type="match status" value="1"/>
</dbReference>
<keyword evidence="1" id="KW-0479">Metal-binding</keyword>
<dbReference type="WBParaSite" id="ACRNAN_scaffold542.g17831.t1">
    <property type="protein sequence ID" value="ACRNAN_scaffold542.g17831.t1"/>
    <property type="gene ID" value="ACRNAN_scaffold542.g17831"/>
</dbReference>